<gene>
    <name evidence="12" type="ORF">HPG69_019040</name>
</gene>
<evidence type="ECO:0000256" key="11">
    <source>
        <dbReference type="SAM" id="Phobius"/>
    </source>
</evidence>
<evidence type="ECO:0000256" key="3">
    <source>
        <dbReference type="ARBA" id="ARBA00010663"/>
    </source>
</evidence>
<dbReference type="Gene3D" id="1.10.1220.70">
    <property type="match status" value="1"/>
</dbReference>
<keyword evidence="9" id="KW-0675">Receptor</keyword>
<keyword evidence="7" id="KW-0297">G-protein coupled receptor</keyword>
<feature type="transmembrane region" description="Helical" evidence="11">
    <location>
        <begin position="71"/>
        <end position="88"/>
    </location>
</feature>
<comment type="subcellular location">
    <subcellularLocation>
        <location evidence="2">Cell membrane</location>
        <topology evidence="2">Multi-pass membrane protein</topology>
    </subcellularLocation>
</comment>
<dbReference type="SUPFAM" id="SSF81321">
    <property type="entry name" value="Family A G protein-coupled receptor-like"/>
    <property type="match status" value="2"/>
</dbReference>
<dbReference type="FunFam" id="1.10.1220.70:FF:000001">
    <property type="entry name" value="Olfactory receptor"/>
    <property type="match status" value="1"/>
</dbReference>
<evidence type="ECO:0000256" key="4">
    <source>
        <dbReference type="ARBA" id="ARBA00022475"/>
    </source>
</evidence>
<keyword evidence="10" id="KW-0807">Transducer</keyword>
<name>A0A7J7FHD6_DICBM</name>
<sequence length="107" mass="12228">MELKNSTVKPEFFLLGFSDHPELQIVLFAVFFSIYSVTLMGNLGMILLITISSHLHIPITDHSLDMDKVTSLFYTLIIPMLNPLIYSLRNKDVKNAFRKVISQKLLS</sequence>
<keyword evidence="6 11" id="KW-1133">Transmembrane helix</keyword>
<keyword evidence="13" id="KW-1185">Reference proteome</keyword>
<dbReference type="GO" id="GO:0005886">
    <property type="term" value="C:plasma membrane"/>
    <property type="evidence" value="ECO:0007669"/>
    <property type="project" value="UniProtKB-SubCell"/>
</dbReference>
<evidence type="ECO:0000256" key="2">
    <source>
        <dbReference type="ARBA" id="ARBA00004651"/>
    </source>
</evidence>
<accession>A0A7J7FHD6</accession>
<evidence type="ECO:0000256" key="6">
    <source>
        <dbReference type="ARBA" id="ARBA00022989"/>
    </source>
</evidence>
<organism evidence="12 13">
    <name type="scientific">Diceros bicornis minor</name>
    <name type="common">South-central black rhinoceros</name>
    <dbReference type="NCBI Taxonomy" id="77932"/>
    <lineage>
        <taxon>Eukaryota</taxon>
        <taxon>Metazoa</taxon>
        <taxon>Chordata</taxon>
        <taxon>Craniata</taxon>
        <taxon>Vertebrata</taxon>
        <taxon>Euteleostomi</taxon>
        <taxon>Mammalia</taxon>
        <taxon>Eutheria</taxon>
        <taxon>Laurasiatheria</taxon>
        <taxon>Perissodactyla</taxon>
        <taxon>Rhinocerotidae</taxon>
        <taxon>Diceros</taxon>
    </lineage>
</organism>
<keyword evidence="4" id="KW-1003">Cell membrane</keyword>
<evidence type="ECO:0000256" key="10">
    <source>
        <dbReference type="ARBA" id="ARBA00023224"/>
    </source>
</evidence>
<protein>
    <submittedName>
        <fullName evidence="12">Uncharacterized protein</fullName>
    </submittedName>
</protein>
<evidence type="ECO:0000256" key="8">
    <source>
        <dbReference type="ARBA" id="ARBA00023136"/>
    </source>
</evidence>
<comment type="function">
    <text evidence="1">Putative odorant or sperm cell receptor.</text>
</comment>
<evidence type="ECO:0000313" key="13">
    <source>
        <dbReference type="Proteomes" id="UP000551758"/>
    </source>
</evidence>
<evidence type="ECO:0000313" key="12">
    <source>
        <dbReference type="EMBL" id="KAF5927440.1"/>
    </source>
</evidence>
<dbReference type="PANTHER" id="PTHR48018">
    <property type="entry name" value="OLFACTORY RECEPTOR"/>
    <property type="match status" value="1"/>
</dbReference>
<dbReference type="EMBL" id="JACDTQ010000577">
    <property type="protein sequence ID" value="KAF5927440.1"/>
    <property type="molecule type" value="Genomic_DNA"/>
</dbReference>
<dbReference type="Proteomes" id="UP000551758">
    <property type="component" value="Unassembled WGS sequence"/>
</dbReference>
<dbReference type="GO" id="GO:0004930">
    <property type="term" value="F:G protein-coupled receptor activity"/>
    <property type="evidence" value="ECO:0007669"/>
    <property type="project" value="UniProtKB-KW"/>
</dbReference>
<reference evidence="12 13" key="1">
    <citation type="journal article" date="2020" name="Mol. Biol. Evol.">
        <title>Interspecific Gene Flow and the Evolution of Specialization in Black and White Rhinoceros.</title>
        <authorList>
            <person name="Moodley Y."/>
            <person name="Westbury M.V."/>
            <person name="Russo I.M."/>
            <person name="Gopalakrishnan S."/>
            <person name="Rakotoarivelo A."/>
            <person name="Olsen R.A."/>
            <person name="Prost S."/>
            <person name="Tunstall T."/>
            <person name="Ryder O.A."/>
            <person name="Dalen L."/>
            <person name="Bruford M.W."/>
        </authorList>
    </citation>
    <scope>NUCLEOTIDE SEQUENCE [LARGE SCALE GENOMIC DNA]</scope>
    <source>
        <strain evidence="12">SBR-YM</strain>
        <tissue evidence="12">Skin</tissue>
    </source>
</reference>
<keyword evidence="5 11" id="KW-0812">Transmembrane</keyword>
<keyword evidence="8 11" id="KW-0472">Membrane</keyword>
<proteinExistence type="inferred from homology"/>
<evidence type="ECO:0000256" key="1">
    <source>
        <dbReference type="ARBA" id="ARBA00003929"/>
    </source>
</evidence>
<comment type="caution">
    <text evidence="12">The sequence shown here is derived from an EMBL/GenBank/DDBJ whole genome shotgun (WGS) entry which is preliminary data.</text>
</comment>
<evidence type="ECO:0000256" key="9">
    <source>
        <dbReference type="ARBA" id="ARBA00023170"/>
    </source>
</evidence>
<feature type="transmembrane region" description="Helical" evidence="11">
    <location>
        <begin position="25"/>
        <end position="51"/>
    </location>
</feature>
<comment type="similarity">
    <text evidence="3">Belongs to the G-protein coupled receptor 1 family.</text>
</comment>
<dbReference type="AlphaFoldDB" id="A0A7J7FHD6"/>
<evidence type="ECO:0000256" key="5">
    <source>
        <dbReference type="ARBA" id="ARBA00022692"/>
    </source>
</evidence>
<evidence type="ECO:0000256" key="7">
    <source>
        <dbReference type="ARBA" id="ARBA00023040"/>
    </source>
</evidence>